<evidence type="ECO:0000256" key="3">
    <source>
        <dbReference type="SAM" id="MobiDB-lite"/>
    </source>
</evidence>
<dbReference type="GO" id="GO:0071230">
    <property type="term" value="P:cellular response to amino acid stimulus"/>
    <property type="evidence" value="ECO:0007669"/>
    <property type="project" value="TreeGrafter"/>
</dbReference>
<accession>A0A1J4JPR2</accession>
<dbReference type="OrthoDB" id="10262360at2759"/>
<protein>
    <recommendedName>
        <fullName evidence="4">Raptor N-terminal CASPase-like domain-containing protein</fullName>
    </recommendedName>
</protein>
<feature type="compositionally biased region" description="Basic and acidic residues" evidence="3">
    <location>
        <begin position="363"/>
        <end position="373"/>
    </location>
</feature>
<feature type="region of interest" description="Disordered" evidence="3">
    <location>
        <begin position="273"/>
        <end position="387"/>
    </location>
</feature>
<dbReference type="InterPro" id="IPR001680">
    <property type="entry name" value="WD40_rpt"/>
</dbReference>
<dbReference type="GO" id="GO:0010506">
    <property type="term" value="P:regulation of autophagy"/>
    <property type="evidence" value="ECO:0007669"/>
    <property type="project" value="TreeGrafter"/>
</dbReference>
<dbReference type="EMBL" id="MLAK01001002">
    <property type="protein sequence ID" value="OHS99507.1"/>
    <property type="molecule type" value="Genomic_DNA"/>
</dbReference>
<evidence type="ECO:0000256" key="1">
    <source>
        <dbReference type="ARBA" id="ARBA00022574"/>
    </source>
</evidence>
<sequence length="1215" mass="139002">MSIPSSTSTESTYSDDDTYVGHGLYRQNKQFYAKQDTFPFPPSNTIPRTSGYEHSISPNSIDDLEDTHADYPVSDYISQFYNDFQNRIIKPPDQFYTHAIPPDEAIQIPRSTTPGIERVLIHLLDWTSLNISKKSQSKYIHSWCDTSLVTSVEARRLIQSFFNNGYSAIIPNGSMTLRVEISTSKAPSHWLFNRLFPKSVRLFHYVGMGFPPPEEDRIFMTEAQSSHEGWTSLKELWNTLHPAILIFDCDKAAIVNNFLMGTKNRRNSIICRDSNTNSTNSYSSNLSINTNNKSNNKTNNNSNKTNNSKNKITNNTTNNNMTNSNATNNNMTNNNNTNNTNVNKNKNANNNSYSNIVAQNNEIDNRNNRDNSNKKNSNTDVNNLDNISDLNTGVDGDLLFAFYACAKNEQLRIPSTLPQNFFSCILLSPAEAFSAITSIKVQDLKMFEQLLTIFTETIAMDTLPTETFYRLFRSNPTIASLWQRFFLAQRLMHTFGLHSQSYPEMKDTSEHQLWYQFEYTLMSTSNCTYSNMNSNANPIIKLSNMYNITFDGLDYPPQYVSAFMASFLQVEEIHKDVLHRIANFMSKSPQNCYTMGKVLNFRNFNDFSKIFLSNEDYFTDWSCVLSGFLLVAPSLTNMLSKLPTSDVIKICTSPNYGDRIKVFLLSILVTIRDRQSHLICSFNPETTDKILSLIFYSSPILREWIIIFCHSSSARYNSDANIIGPTGIHTITMLLLYENRKFTRAIALAVLTTIMTTRSPEFNETIMRCALKASIDGSHIVRHAFLLCAAIYMKLNNVSINENEKEYELDYLIRKDIQQFTNTNTNINLNNQQNSDQQNNLIDKQIVPQITPLLKFLMKDPYEENSNFAKKIIESIETMDLNELVALQNEYTCYIHKMAHTLLFSQKCSKYQIHQRYCDNFFSDDQLEQFELIDTNTGPIVAIAFDYSHKTFCTASANGIVAWGENRWKICENNEAIQAICPLSDLSWAVVSNVGVVYVLRDGLEKPIDAFMPSMKPPTGKTIMLSSPDSSHVYISQGNNELLVWDIEALLMIDRIDVENPIKLMAKINEFLYLAFENGVVVQLNTKTNDIIGRNEMHKGQNIVRIGNHNNILFSATENGPLFFWEDFEFPRQISDEWNFCNDFLVHPIYPIAIKTNEICTLLQLYEDAPIELQTNRKHTCTCCCFDGNRPLCAIGYDDGFVSVWRITKPNEQML</sequence>
<dbReference type="GO" id="GO:0005737">
    <property type="term" value="C:cytoplasm"/>
    <property type="evidence" value="ECO:0007669"/>
    <property type="project" value="TreeGrafter"/>
</dbReference>
<dbReference type="PANTHER" id="PTHR12848:SF16">
    <property type="entry name" value="REGULATORY-ASSOCIATED PROTEIN OF MTOR"/>
    <property type="match status" value="1"/>
</dbReference>
<dbReference type="GO" id="GO:0009267">
    <property type="term" value="P:cellular response to starvation"/>
    <property type="evidence" value="ECO:0007669"/>
    <property type="project" value="TreeGrafter"/>
</dbReference>
<dbReference type="Gene3D" id="2.130.10.10">
    <property type="entry name" value="YVTN repeat-like/Quinoprotein amine dehydrogenase"/>
    <property type="match status" value="1"/>
</dbReference>
<dbReference type="SUPFAM" id="SSF50998">
    <property type="entry name" value="Quinoprotein alcohol dehydrogenase-like"/>
    <property type="match status" value="1"/>
</dbReference>
<dbReference type="InterPro" id="IPR011047">
    <property type="entry name" value="Quinoprotein_ADH-like_sf"/>
</dbReference>
<evidence type="ECO:0000313" key="5">
    <source>
        <dbReference type="EMBL" id="OHS99507.1"/>
    </source>
</evidence>
<dbReference type="PANTHER" id="PTHR12848">
    <property type="entry name" value="REGULATORY-ASSOCIATED PROTEIN OF MTOR"/>
    <property type="match status" value="1"/>
</dbReference>
<reference evidence="5" key="1">
    <citation type="submission" date="2016-10" db="EMBL/GenBank/DDBJ databases">
        <authorList>
            <person name="Benchimol M."/>
            <person name="Almeida L.G."/>
            <person name="Vasconcelos A.T."/>
            <person name="Perreira-Neves A."/>
            <person name="Rosa I.A."/>
            <person name="Tasca T."/>
            <person name="Bogo M.R."/>
            <person name="de Souza W."/>
        </authorList>
    </citation>
    <scope>NUCLEOTIDE SEQUENCE [LARGE SCALE GENOMIC DNA]</scope>
    <source>
        <strain evidence="5">K</strain>
    </source>
</reference>
<dbReference type="GO" id="GO:0031931">
    <property type="term" value="C:TORC1 complex"/>
    <property type="evidence" value="ECO:0007669"/>
    <property type="project" value="InterPro"/>
</dbReference>
<feature type="compositionally biased region" description="Low complexity" evidence="3">
    <location>
        <begin position="374"/>
        <end position="383"/>
    </location>
</feature>
<keyword evidence="1" id="KW-0853">WD repeat</keyword>
<dbReference type="SMART" id="SM00320">
    <property type="entry name" value="WD40"/>
    <property type="match status" value="2"/>
</dbReference>
<dbReference type="VEuPathDB" id="TrichDB:TRFO_34048"/>
<proteinExistence type="predicted"/>
<name>A0A1J4JPR2_9EUKA</name>
<evidence type="ECO:0000313" key="6">
    <source>
        <dbReference type="Proteomes" id="UP000179807"/>
    </source>
</evidence>
<gene>
    <name evidence="5" type="ORF">TRFO_34048</name>
</gene>
<dbReference type="InterPro" id="IPR029347">
    <property type="entry name" value="Raptor_N"/>
</dbReference>
<dbReference type="SMART" id="SM01302">
    <property type="entry name" value="Raptor_N"/>
    <property type="match status" value="1"/>
</dbReference>
<dbReference type="PRINTS" id="PR01547">
    <property type="entry name" value="YEAST176DUF"/>
</dbReference>
<dbReference type="GeneID" id="94844144"/>
<dbReference type="RefSeq" id="XP_068352644.1">
    <property type="nucleotide sequence ID" value="XM_068509440.1"/>
</dbReference>
<evidence type="ECO:0000256" key="2">
    <source>
        <dbReference type="ARBA" id="ARBA00022737"/>
    </source>
</evidence>
<dbReference type="GO" id="GO:0030674">
    <property type="term" value="F:protein-macromolecule adaptor activity"/>
    <property type="evidence" value="ECO:0007669"/>
    <property type="project" value="TreeGrafter"/>
</dbReference>
<keyword evidence="6" id="KW-1185">Reference proteome</keyword>
<keyword evidence="2" id="KW-0677">Repeat</keyword>
<dbReference type="Proteomes" id="UP000179807">
    <property type="component" value="Unassembled WGS sequence"/>
</dbReference>
<feature type="compositionally biased region" description="Low complexity" evidence="3">
    <location>
        <begin position="274"/>
        <end position="355"/>
    </location>
</feature>
<dbReference type="InterPro" id="IPR004083">
    <property type="entry name" value="Raptor"/>
</dbReference>
<feature type="domain" description="Raptor N-terminal CASPase-like" evidence="4">
    <location>
        <begin position="110"/>
        <end position="260"/>
    </location>
</feature>
<organism evidence="5 6">
    <name type="scientific">Tritrichomonas foetus</name>
    <dbReference type="NCBI Taxonomy" id="1144522"/>
    <lineage>
        <taxon>Eukaryota</taxon>
        <taxon>Metamonada</taxon>
        <taxon>Parabasalia</taxon>
        <taxon>Tritrichomonadida</taxon>
        <taxon>Tritrichomonadidae</taxon>
        <taxon>Tritrichomonas</taxon>
    </lineage>
</organism>
<dbReference type="InterPro" id="IPR015943">
    <property type="entry name" value="WD40/YVTN_repeat-like_dom_sf"/>
</dbReference>
<dbReference type="GO" id="GO:0030307">
    <property type="term" value="P:positive regulation of cell growth"/>
    <property type="evidence" value="ECO:0007669"/>
    <property type="project" value="TreeGrafter"/>
</dbReference>
<comment type="caution">
    <text evidence="5">The sequence shown here is derived from an EMBL/GenBank/DDBJ whole genome shotgun (WGS) entry which is preliminary data.</text>
</comment>
<evidence type="ECO:0000259" key="4">
    <source>
        <dbReference type="SMART" id="SM01302"/>
    </source>
</evidence>
<dbReference type="Pfam" id="PF14538">
    <property type="entry name" value="Raptor_N"/>
    <property type="match status" value="1"/>
</dbReference>
<dbReference type="AlphaFoldDB" id="A0A1J4JPR2"/>
<dbReference type="GO" id="GO:0031929">
    <property type="term" value="P:TOR signaling"/>
    <property type="evidence" value="ECO:0007669"/>
    <property type="project" value="InterPro"/>
</dbReference>